<feature type="transmembrane region" description="Helical" evidence="1">
    <location>
        <begin position="81"/>
        <end position="111"/>
    </location>
</feature>
<keyword evidence="1" id="KW-1133">Transmembrane helix</keyword>
<dbReference type="RefSeq" id="WP_074205425.1">
    <property type="nucleotide sequence ID" value="NZ_FSQW01000002.1"/>
</dbReference>
<evidence type="ECO:0000313" key="3">
    <source>
        <dbReference type="Proteomes" id="UP000185192"/>
    </source>
</evidence>
<organism evidence="2 3">
    <name type="scientific">Parasphingorhabdus marina DSM 22363</name>
    <dbReference type="NCBI Taxonomy" id="1123272"/>
    <lineage>
        <taxon>Bacteria</taxon>
        <taxon>Pseudomonadati</taxon>
        <taxon>Pseudomonadota</taxon>
        <taxon>Alphaproteobacteria</taxon>
        <taxon>Sphingomonadales</taxon>
        <taxon>Sphingomonadaceae</taxon>
        <taxon>Parasphingorhabdus</taxon>
    </lineage>
</organism>
<keyword evidence="1" id="KW-0812">Transmembrane</keyword>
<proteinExistence type="predicted"/>
<accession>A0A1N6FHC3</accession>
<feature type="transmembrane region" description="Helical" evidence="1">
    <location>
        <begin position="132"/>
        <end position="157"/>
    </location>
</feature>
<keyword evidence="3" id="KW-1185">Reference proteome</keyword>
<protein>
    <recommendedName>
        <fullName evidence="4">DUF4190 domain-containing protein</fullName>
    </recommendedName>
</protein>
<sequence>MRAIVISYDPNKKVGMLRSDELGKLEFDMSQWNGRGRPKIGGEVDFDATSTASGRAEDIYPISRSDQVDFYFPEDEGKQRLTYGILSLALSIGGIMTGVLAIITIPIAVWASRKGLKIQPEIRDGSYVLCQVALVVSVVCSVLLFLIILMIIGFFVYSLSS</sequence>
<name>A0A1N6FHC3_9SPHN</name>
<dbReference type="EMBL" id="FSQW01000002">
    <property type="protein sequence ID" value="SIN94655.1"/>
    <property type="molecule type" value="Genomic_DNA"/>
</dbReference>
<dbReference type="Proteomes" id="UP000185192">
    <property type="component" value="Unassembled WGS sequence"/>
</dbReference>
<reference evidence="3" key="1">
    <citation type="submission" date="2016-11" db="EMBL/GenBank/DDBJ databases">
        <authorList>
            <person name="Varghese N."/>
            <person name="Submissions S."/>
        </authorList>
    </citation>
    <scope>NUCLEOTIDE SEQUENCE [LARGE SCALE GENOMIC DNA]</scope>
    <source>
        <strain evidence="3">DSM 22363</strain>
    </source>
</reference>
<dbReference type="OrthoDB" id="2004788at2"/>
<keyword evidence="1" id="KW-0472">Membrane</keyword>
<dbReference type="AlphaFoldDB" id="A0A1N6FHC3"/>
<evidence type="ECO:0000313" key="2">
    <source>
        <dbReference type="EMBL" id="SIN94655.1"/>
    </source>
</evidence>
<evidence type="ECO:0000256" key="1">
    <source>
        <dbReference type="SAM" id="Phobius"/>
    </source>
</evidence>
<evidence type="ECO:0008006" key="4">
    <source>
        <dbReference type="Google" id="ProtNLM"/>
    </source>
</evidence>
<gene>
    <name evidence="2" type="ORF">SAMN02745824_2394</name>
</gene>